<gene>
    <name evidence="3" type="ORF">H9942_10295</name>
</gene>
<keyword evidence="1" id="KW-0732">Signal</keyword>
<dbReference type="Gene3D" id="1.10.10.2520">
    <property type="entry name" value="Cell wall hydrolase SleB, domain 1"/>
    <property type="match status" value="1"/>
</dbReference>
<dbReference type="Proteomes" id="UP000824214">
    <property type="component" value="Unassembled WGS sequence"/>
</dbReference>
<accession>A0A9D2S049</accession>
<feature type="chain" id="PRO_5039220169" evidence="1">
    <location>
        <begin position="28"/>
        <end position="233"/>
    </location>
</feature>
<evidence type="ECO:0000259" key="2">
    <source>
        <dbReference type="Pfam" id="PF07486"/>
    </source>
</evidence>
<reference evidence="3" key="2">
    <citation type="submission" date="2021-04" db="EMBL/GenBank/DDBJ databases">
        <authorList>
            <person name="Gilroy R."/>
        </authorList>
    </citation>
    <scope>NUCLEOTIDE SEQUENCE</scope>
    <source>
        <strain evidence="3">ChiBcolR8-3208</strain>
    </source>
</reference>
<protein>
    <submittedName>
        <fullName evidence="3">Cell wall hydrolase</fullName>
    </submittedName>
</protein>
<dbReference type="Pfam" id="PF07486">
    <property type="entry name" value="Hydrolase_2"/>
    <property type="match status" value="1"/>
</dbReference>
<organism evidence="3 4">
    <name type="scientific">Candidatus Acutalibacter ornithocaccae</name>
    <dbReference type="NCBI Taxonomy" id="2838416"/>
    <lineage>
        <taxon>Bacteria</taxon>
        <taxon>Bacillati</taxon>
        <taxon>Bacillota</taxon>
        <taxon>Clostridia</taxon>
        <taxon>Eubacteriales</taxon>
        <taxon>Acutalibacteraceae</taxon>
        <taxon>Acutalibacter</taxon>
    </lineage>
</organism>
<dbReference type="AlphaFoldDB" id="A0A9D2S049"/>
<comment type="caution">
    <text evidence="3">The sequence shown here is derived from an EMBL/GenBank/DDBJ whole genome shotgun (WGS) entry which is preliminary data.</text>
</comment>
<keyword evidence="3" id="KW-0378">Hydrolase</keyword>
<feature type="signal peptide" evidence="1">
    <location>
        <begin position="1"/>
        <end position="27"/>
    </location>
</feature>
<dbReference type="InterPro" id="IPR011105">
    <property type="entry name" value="Cell_wall_hydrolase_SleB"/>
</dbReference>
<reference evidence="3" key="1">
    <citation type="journal article" date="2021" name="PeerJ">
        <title>Extensive microbial diversity within the chicken gut microbiome revealed by metagenomics and culture.</title>
        <authorList>
            <person name="Gilroy R."/>
            <person name="Ravi A."/>
            <person name="Getino M."/>
            <person name="Pursley I."/>
            <person name="Horton D.L."/>
            <person name="Alikhan N.F."/>
            <person name="Baker D."/>
            <person name="Gharbi K."/>
            <person name="Hall N."/>
            <person name="Watson M."/>
            <person name="Adriaenssens E.M."/>
            <person name="Foster-Nyarko E."/>
            <person name="Jarju S."/>
            <person name="Secka A."/>
            <person name="Antonio M."/>
            <person name="Oren A."/>
            <person name="Chaudhuri R.R."/>
            <person name="La Ragione R."/>
            <person name="Hildebrand F."/>
            <person name="Pallen M.J."/>
        </authorList>
    </citation>
    <scope>NUCLEOTIDE SEQUENCE</scope>
    <source>
        <strain evidence="3">ChiBcolR8-3208</strain>
    </source>
</reference>
<dbReference type="EMBL" id="DWXZ01000218">
    <property type="protein sequence ID" value="HJB38434.1"/>
    <property type="molecule type" value="Genomic_DNA"/>
</dbReference>
<sequence length="233" mass="25887">MKRIAALTLSAALLVLGAVGLSMPASAAGLSQHVQVTGYDPNVDYTAAIQRTLEDGSAYAMQVGAIYEQQRNLKIQDLGLELEQTDYFQRYTTAAEILQAMEEAQRQEEEPAYTEEDLDLLSRVIYAEVGCTWIPDWVQRMVGSVVLNRVNSPYYPDTIYDVIYQPGQYAPTWDGSIHKTPDARTIENARYLLENGSICPENVVGQNSIVTGSGVYTSYQDPILGTTVYFCYL</sequence>
<evidence type="ECO:0000313" key="3">
    <source>
        <dbReference type="EMBL" id="HJB38434.1"/>
    </source>
</evidence>
<proteinExistence type="predicted"/>
<evidence type="ECO:0000313" key="4">
    <source>
        <dbReference type="Proteomes" id="UP000824214"/>
    </source>
</evidence>
<dbReference type="GO" id="GO:0016787">
    <property type="term" value="F:hydrolase activity"/>
    <property type="evidence" value="ECO:0007669"/>
    <property type="project" value="UniProtKB-KW"/>
</dbReference>
<feature type="domain" description="Cell wall hydrolase SleB" evidence="2">
    <location>
        <begin position="139"/>
        <end position="194"/>
    </location>
</feature>
<dbReference type="InterPro" id="IPR042047">
    <property type="entry name" value="SleB_dom1"/>
</dbReference>
<evidence type="ECO:0000256" key="1">
    <source>
        <dbReference type="SAM" id="SignalP"/>
    </source>
</evidence>
<name>A0A9D2S049_9FIRM</name>